<proteinExistence type="predicted"/>
<name>A0A1H9Z100_9GAMM</name>
<dbReference type="InterPro" id="IPR002881">
    <property type="entry name" value="DUF58"/>
</dbReference>
<evidence type="ECO:0000259" key="1">
    <source>
        <dbReference type="Pfam" id="PF01882"/>
    </source>
</evidence>
<feature type="domain" description="DUF58" evidence="1">
    <location>
        <begin position="62"/>
        <end position="280"/>
    </location>
</feature>
<dbReference type="OrthoDB" id="9776116at2"/>
<protein>
    <recommendedName>
        <fullName evidence="1">DUF58 domain-containing protein</fullName>
    </recommendedName>
</protein>
<dbReference type="AlphaFoldDB" id="A0A1H9Z100"/>
<dbReference type="PANTHER" id="PTHR33608">
    <property type="entry name" value="BLL2464 PROTEIN"/>
    <property type="match status" value="1"/>
</dbReference>
<dbReference type="Pfam" id="PF01882">
    <property type="entry name" value="DUF58"/>
    <property type="match status" value="1"/>
</dbReference>
<keyword evidence="3" id="KW-1185">Reference proteome</keyword>
<evidence type="ECO:0000313" key="3">
    <source>
        <dbReference type="Proteomes" id="UP000198762"/>
    </source>
</evidence>
<accession>A0A1H9Z100</accession>
<organism evidence="2 3">
    <name type="scientific">Marinobacter segnicrescens</name>
    <dbReference type="NCBI Taxonomy" id="430453"/>
    <lineage>
        <taxon>Bacteria</taxon>
        <taxon>Pseudomonadati</taxon>
        <taxon>Pseudomonadota</taxon>
        <taxon>Gammaproteobacteria</taxon>
        <taxon>Pseudomonadales</taxon>
        <taxon>Marinobacteraceae</taxon>
        <taxon>Marinobacter</taxon>
    </lineage>
</organism>
<dbReference type="STRING" id="430453.SAMN04487962_101428"/>
<dbReference type="EMBL" id="FOHZ01000001">
    <property type="protein sequence ID" value="SES75148.1"/>
    <property type="molecule type" value="Genomic_DNA"/>
</dbReference>
<dbReference type="InterPro" id="IPR036465">
    <property type="entry name" value="vWFA_dom_sf"/>
</dbReference>
<reference evidence="3" key="1">
    <citation type="submission" date="2016-10" db="EMBL/GenBank/DDBJ databases">
        <authorList>
            <person name="Varghese N."/>
            <person name="Submissions S."/>
        </authorList>
    </citation>
    <scope>NUCLEOTIDE SEQUENCE [LARGE SCALE GENOMIC DNA]</scope>
    <source>
        <strain evidence="3">CGMCC 1.6489</strain>
    </source>
</reference>
<dbReference type="PANTHER" id="PTHR33608:SF12">
    <property type="entry name" value="DUF58 DOMAIN-CONTAINING PROTEIN"/>
    <property type="match status" value="1"/>
</dbReference>
<evidence type="ECO:0000313" key="2">
    <source>
        <dbReference type="EMBL" id="SES75148.1"/>
    </source>
</evidence>
<dbReference type="RefSeq" id="WP_091848556.1">
    <property type="nucleotide sequence ID" value="NZ_FOHZ01000001.1"/>
</dbReference>
<dbReference type="SUPFAM" id="SSF53300">
    <property type="entry name" value="vWA-like"/>
    <property type="match status" value="1"/>
</dbReference>
<dbReference type="Proteomes" id="UP000198762">
    <property type="component" value="Unassembled WGS sequence"/>
</dbReference>
<sequence length="318" mass="34656">MGAFASTPAGTGQHRSAITLDELLQLQARARTLQMPSARRALRQRRGGHQSHLKGRGMSLAEVRPYQPGDDVRRIDWRVTARRQAPHTRVYEEERERPVLVLCDLGPTLFYASEGSYKQVRVAELASLLAWVAHGSGDQAGGIIFGGDKTAIVRPSRRRRSVMQLLSALATNQRQQPAADFGAGTGDLDAALTEARRIAHTGSRLFIISDFLGVSQDTRALLAGLATHNQVTAVMVIDPLDEHLPDQGRYAVSGPSGTLWFDGNDRALQRAWREQAHARQAALRHLFQQTGVNGLTLATGEDPVSLMHGLTSAGGRLL</sequence>
<gene>
    <name evidence="2" type="ORF">SAMN04487962_101428</name>
</gene>